<comment type="caution">
    <text evidence="2">The sequence shown here is derived from an EMBL/GenBank/DDBJ whole genome shotgun (WGS) entry which is preliminary data.</text>
</comment>
<dbReference type="CDD" id="cd09729">
    <property type="entry name" value="Cse1_I-E"/>
    <property type="match status" value="1"/>
</dbReference>
<dbReference type="Proteomes" id="UP000539313">
    <property type="component" value="Unassembled WGS sequence"/>
</dbReference>
<dbReference type="RefSeq" id="WP_182707862.1">
    <property type="nucleotide sequence ID" value="NZ_JACJII010000001.1"/>
</dbReference>
<dbReference type="EMBL" id="JACJII010000001">
    <property type="protein sequence ID" value="MBA9007229.1"/>
    <property type="molecule type" value="Genomic_DNA"/>
</dbReference>
<reference evidence="2 3" key="1">
    <citation type="submission" date="2020-08" db="EMBL/GenBank/DDBJ databases">
        <title>Sequencing the genomes of 1000 actinobacteria strains.</title>
        <authorList>
            <person name="Klenk H.-P."/>
        </authorList>
    </citation>
    <scope>NUCLEOTIDE SEQUENCE [LARGE SCALE GENOMIC DNA]</scope>
    <source>
        <strain evidence="2 3">DSM 45823</strain>
    </source>
</reference>
<proteinExistence type="predicted"/>
<dbReference type="Gene3D" id="1.10.132.100">
    <property type="match status" value="1"/>
</dbReference>
<dbReference type="AlphaFoldDB" id="A0A7W3RBW7"/>
<evidence type="ECO:0000313" key="2">
    <source>
        <dbReference type="EMBL" id="MBA9007229.1"/>
    </source>
</evidence>
<feature type="region of interest" description="Disordered" evidence="1">
    <location>
        <begin position="542"/>
        <end position="561"/>
    </location>
</feature>
<evidence type="ECO:0000256" key="1">
    <source>
        <dbReference type="SAM" id="MobiDB-lite"/>
    </source>
</evidence>
<keyword evidence="3" id="KW-1185">Reference proteome</keyword>
<dbReference type="NCBIfam" id="TIGR02547">
    <property type="entry name" value="casA_cse1"/>
    <property type="match status" value="1"/>
</dbReference>
<gene>
    <name evidence="2" type="ORF">HNR21_006111</name>
</gene>
<name>A0A7W3RBW7_9ACTN</name>
<organism evidence="2 3">
    <name type="scientific">Thermomonospora cellulosilytica</name>
    <dbReference type="NCBI Taxonomy" id="1411118"/>
    <lineage>
        <taxon>Bacteria</taxon>
        <taxon>Bacillati</taxon>
        <taxon>Actinomycetota</taxon>
        <taxon>Actinomycetes</taxon>
        <taxon>Streptosporangiales</taxon>
        <taxon>Thermomonosporaceae</taxon>
        <taxon>Thermomonospora</taxon>
    </lineage>
</organism>
<dbReference type="Pfam" id="PF09481">
    <property type="entry name" value="CRISPR_Cse1"/>
    <property type="match status" value="1"/>
</dbReference>
<evidence type="ECO:0000313" key="3">
    <source>
        <dbReference type="Proteomes" id="UP000539313"/>
    </source>
</evidence>
<protein>
    <submittedName>
        <fullName evidence="2">CRISPR system Cascade subunit CasA</fullName>
    </submittedName>
</protein>
<dbReference type="InterPro" id="IPR013381">
    <property type="entry name" value="CRISPR-assoc_prot_Cse1"/>
</dbReference>
<accession>A0A7W3RBW7</accession>
<sequence length="561" mass="62040">MPSEPAVPSFDLTGRPWLPVLRRDGSEDVLSLTEVFRQAHDLRRVVGDVPTQEFALLRLLLAVLHDVIDGPEDVYGWTELWDEGLPVDRIAAYLERHRERFDLLHPRTPFLQTAGLRTANDEVFSLDRIVADVPNGALFFTMRATGVERLEFAEAARWLVHAHAFDTSGIKSGAVGDPRVKNGKVYPQGVGWAGNLGGVLVEGNDLRETLLLNLIAFDTPNLEIDRARDAPAWRQEPRGPQELDEVELRTRPAGVRDLYTWQSRRVRLHFDVDGVYGVVLAYGDALAPRNKHAREPMTAWRRSPAQEKKLGEPQVYLPREHDPGRSAWRGLGALIAGRADGAEQRGEAAAIVRPRILDWVARLTIEGPLPPDYLIRARLLGAVYGTQQSVIDEMVDDAVAMPIVLLHDRDRDLGQTAIDAVADAESAVRILGDLASDLARASGADTEPAAASARTLGFGMLDGPFREWLATLKPEADAGERRAAWQSRAHEIIRNLGRDLVDSAGDPAWEGRVIETRKGQEIWLDASRASLTFRRELTKALPGAAQNGPSTENDQILEARS</sequence>